<evidence type="ECO:0000256" key="2">
    <source>
        <dbReference type="ARBA" id="ARBA00022741"/>
    </source>
</evidence>
<dbReference type="Pfam" id="PF01580">
    <property type="entry name" value="FtsK_SpoIIIE"/>
    <property type="match status" value="1"/>
</dbReference>
<evidence type="ECO:0000256" key="4">
    <source>
        <dbReference type="PROSITE-ProRule" id="PRU00289"/>
    </source>
</evidence>
<evidence type="ECO:0000313" key="10">
    <source>
        <dbReference type="Proteomes" id="UP000326852"/>
    </source>
</evidence>
<dbReference type="Pfam" id="PF00498">
    <property type="entry name" value="FHA"/>
    <property type="match status" value="1"/>
</dbReference>
<reference evidence="9 10" key="1">
    <citation type="submission" date="2019-08" db="EMBL/GenBank/DDBJ databases">
        <title>Arthrobacter sp. nov., isolated from plateau pika and Tibetan wild ass.</title>
        <authorList>
            <person name="Ge Y."/>
        </authorList>
    </citation>
    <scope>NUCLEOTIDE SEQUENCE [LARGE SCALE GENOMIC DNA]</scope>
    <source>
        <strain evidence="9 10">785</strain>
    </source>
</reference>
<proteinExistence type="predicted"/>
<evidence type="ECO:0000256" key="1">
    <source>
        <dbReference type="ARBA" id="ARBA00022553"/>
    </source>
</evidence>
<feature type="region of interest" description="Disordered" evidence="5">
    <location>
        <begin position="349"/>
        <end position="378"/>
    </location>
</feature>
<dbReference type="Proteomes" id="UP000326852">
    <property type="component" value="Unassembled WGS sequence"/>
</dbReference>
<dbReference type="Gene3D" id="3.40.50.300">
    <property type="entry name" value="P-loop containing nucleotide triphosphate hydrolases"/>
    <property type="match status" value="2"/>
</dbReference>
<dbReference type="SUPFAM" id="SSF52540">
    <property type="entry name" value="P-loop containing nucleoside triphosphate hydrolases"/>
    <property type="match status" value="2"/>
</dbReference>
<dbReference type="CDD" id="cd00060">
    <property type="entry name" value="FHA"/>
    <property type="match status" value="1"/>
</dbReference>
<feature type="domain" description="FHA" evidence="7">
    <location>
        <begin position="179"/>
        <end position="234"/>
    </location>
</feature>
<evidence type="ECO:0000259" key="7">
    <source>
        <dbReference type="PROSITE" id="PS50006"/>
    </source>
</evidence>
<keyword evidence="6" id="KW-1133">Transmembrane helix</keyword>
<feature type="transmembrane region" description="Helical" evidence="6">
    <location>
        <begin position="311"/>
        <end position="329"/>
    </location>
</feature>
<dbReference type="PROSITE" id="PS50901">
    <property type="entry name" value="FTSK"/>
    <property type="match status" value="1"/>
</dbReference>
<gene>
    <name evidence="9" type="ORF">GD627_05675</name>
</gene>
<dbReference type="SUPFAM" id="SSF49879">
    <property type="entry name" value="SMAD/FHA domain"/>
    <property type="match status" value="1"/>
</dbReference>
<keyword evidence="10" id="KW-1185">Reference proteome</keyword>
<comment type="caution">
    <text evidence="9">The sequence shown here is derived from an EMBL/GenBank/DDBJ whole genome shotgun (WGS) entry which is preliminary data.</text>
</comment>
<name>A0A5N6MW84_9MICC</name>
<feature type="region of interest" description="Disordered" evidence="5">
    <location>
        <begin position="1"/>
        <end position="41"/>
    </location>
</feature>
<evidence type="ECO:0000259" key="8">
    <source>
        <dbReference type="PROSITE" id="PS50901"/>
    </source>
</evidence>
<keyword evidence="3 4" id="KW-0067">ATP-binding</keyword>
<dbReference type="PANTHER" id="PTHR22683:SF1">
    <property type="entry name" value="TYPE VII SECRETION SYSTEM PROTEIN ESSC"/>
    <property type="match status" value="1"/>
</dbReference>
<dbReference type="InterPro" id="IPR002543">
    <property type="entry name" value="FtsK_dom"/>
</dbReference>
<dbReference type="InterPro" id="IPR003593">
    <property type="entry name" value="AAA+_ATPase"/>
</dbReference>
<keyword evidence="1" id="KW-0597">Phosphoprotein</keyword>
<dbReference type="PROSITE" id="PS50006">
    <property type="entry name" value="FHA_DOMAIN"/>
    <property type="match status" value="1"/>
</dbReference>
<dbReference type="EMBL" id="VTFX01000001">
    <property type="protein sequence ID" value="KAD4060521.1"/>
    <property type="molecule type" value="Genomic_DNA"/>
</dbReference>
<evidence type="ECO:0000313" key="9">
    <source>
        <dbReference type="EMBL" id="KAD4060521.1"/>
    </source>
</evidence>
<dbReference type="InterPro" id="IPR050206">
    <property type="entry name" value="FtsK/SpoIIIE/SftA"/>
</dbReference>
<keyword evidence="6" id="KW-0812">Transmembrane</keyword>
<dbReference type="SMART" id="SM00382">
    <property type="entry name" value="AAA"/>
    <property type="match status" value="2"/>
</dbReference>
<keyword evidence="2 4" id="KW-0547">Nucleotide-binding</keyword>
<keyword evidence="6" id="KW-0472">Membrane</keyword>
<feature type="region of interest" description="Disordered" evidence="5">
    <location>
        <begin position="584"/>
        <end position="608"/>
    </location>
</feature>
<dbReference type="Gene3D" id="2.60.200.20">
    <property type="match status" value="1"/>
</dbReference>
<protein>
    <submittedName>
        <fullName evidence="9">FHA domain-containing protein</fullName>
    </submittedName>
</protein>
<feature type="transmembrane region" description="Helical" evidence="6">
    <location>
        <begin position="286"/>
        <end position="305"/>
    </location>
</feature>
<organism evidence="9 10">
    <name type="scientific">Arthrobacter yangruifuii</name>
    <dbReference type="NCBI Taxonomy" id="2606616"/>
    <lineage>
        <taxon>Bacteria</taxon>
        <taxon>Bacillati</taxon>
        <taxon>Actinomycetota</taxon>
        <taxon>Actinomycetes</taxon>
        <taxon>Micrococcales</taxon>
        <taxon>Micrococcaceae</taxon>
        <taxon>Arthrobacter</taxon>
    </lineage>
</organism>
<dbReference type="GO" id="GO:0003677">
    <property type="term" value="F:DNA binding"/>
    <property type="evidence" value="ECO:0007669"/>
    <property type="project" value="InterPro"/>
</dbReference>
<dbReference type="CDD" id="cd01127">
    <property type="entry name" value="TrwB_TraG_TraD_VirD4"/>
    <property type="match status" value="1"/>
</dbReference>
<dbReference type="InterPro" id="IPR027417">
    <property type="entry name" value="P-loop_NTPase"/>
</dbReference>
<dbReference type="InterPro" id="IPR008984">
    <property type="entry name" value="SMAD_FHA_dom_sf"/>
</dbReference>
<dbReference type="PANTHER" id="PTHR22683">
    <property type="entry name" value="SPORULATION PROTEIN RELATED"/>
    <property type="match status" value="1"/>
</dbReference>
<feature type="binding site" evidence="4">
    <location>
        <begin position="661"/>
        <end position="668"/>
    </location>
    <ligand>
        <name>ATP</name>
        <dbReference type="ChEBI" id="CHEBI:30616"/>
    </ligand>
</feature>
<evidence type="ECO:0000256" key="6">
    <source>
        <dbReference type="SAM" id="Phobius"/>
    </source>
</evidence>
<accession>A0A5N6MW84</accession>
<evidence type="ECO:0000256" key="3">
    <source>
        <dbReference type="ARBA" id="ARBA00022840"/>
    </source>
</evidence>
<feature type="domain" description="FtsK" evidence="8">
    <location>
        <begin position="643"/>
        <end position="832"/>
    </location>
</feature>
<evidence type="ECO:0000256" key="5">
    <source>
        <dbReference type="SAM" id="MobiDB-lite"/>
    </source>
</evidence>
<dbReference type="SMART" id="SM00240">
    <property type="entry name" value="FHA"/>
    <property type="match status" value="1"/>
</dbReference>
<dbReference type="InterPro" id="IPR000253">
    <property type="entry name" value="FHA_dom"/>
</dbReference>
<dbReference type="GO" id="GO:0005524">
    <property type="term" value="F:ATP binding"/>
    <property type="evidence" value="ECO:0007669"/>
    <property type="project" value="UniProtKB-UniRule"/>
</dbReference>
<sequence length="1416" mass="147010">MPKIPPSSVPLADNPPSTDEGGEKVIPRSGGHGTERAPDFRRLIPPYAVSHSPEDAMEGHLLHVTLAAGPGGSHADPPGLPSLRDLVINLSEKSSGASVTSMLEERYGPARYTVQGTRLQELTPGRAPLVNGAVILRSAGPAGAHLPADAPPQTPAPLLLIVCSGPDAGGITDLQRGTYSIGRELQADSGRAHRIGIADPALSRHHAELVVGAEFVTVRDLGSANGTWVDGRRVRTATVDTDSILRFGYSQCRLLIPGAEHGDGTVPEDPFIPLTLRFPEQGQKTGLLLVSALLPLLLGVVLAVATGMWMFLAFSALSAVTAVLGAAGARRRRRNQAAAIACAAKEDGDRLRRAAPDPGTRALGALPGPPPPGDAGSAPVYPVRIGAGTVPANLEVLPPRADFTPPQIPAAPIVLALGRDRDIRLDGPDRELAGLGRTLLFQAAAALVPNIVCIGTASELEPHARFLPGVALAALPPASPSAVEAAIRVLGPIVSPPAPGAAAGQSALVLFIHASWAEYAGQLLPAFPEARRPFVSIIRFGGPPAPVSVTLLANRGTLVAAGRSTDFVPDLIRPKTFERLCRALASRSPSDPRQNPGGTGGSRELPSAAAFDDCHPAGSVEALLHRWQAPGPGPAAVVGRSSSGPVRLDLDHDGPHFLVAGTTGSGKSEFLRAFIASLATLHPPSDISVLLIDFKGGSGLGPLAALPHTVGFLTDFSAENVARALNSLRAEVKRREALLAVAGADNLSAYNSCRPATETVPKLLVVVDEFRMLAEEVPHALPELMRIAAIGRSLGLHLLLATQRPQGAVTTDIRANITTSVALRVQSAAESRDVINADIASAIPPDLPGRAYVSSGGRPPLLFQSLSTALRSGTDDSPLKELPEHFAAWSAGARPRTGTTADPEALSGLVSAIREAAVTGGHHVPFHPVCPPLPPALTKDLLADWCVPAGAPPDGLVLGLLDDPERQGQRILAWDPGIDSHLAVLGAPRSGAPDSLALIAAGHVTGLSGRHLYVLDSDGSLAWLAAAEQTGAYVGPQDVERASRVLAYLAADVLHRLDPEASPGAAFEGGTPAAGVPGTPAAAGSVAGATLIITGWSRWCTAFRSGRGLTGEEDLSDLVRDGERADIAVVLAGDREVLSARFFPLIPNRLYFPADASAETLLTWPRLPPMDRIRGRALVQGRCGTAEGLTAQLLAPDSPPAPELMLPLPSGVRRPHRIERLPAFAAPEALEQSLSADRLPVGICGDELGTAAVRLPPGAVFLVAGPRGSGRTSFLRQLHRAADASLESHMVSMQEDAGAVLSMLEQPGKDLRGLLLLVDDAESFPAAVHGKLAQLQGRGARIVLAAVPGHQLTTRVPLALQVRSAPHGALLRPASPADGDIFGVRISPGSRRPPGRCFLIDGTEVVEAQTAYAPAG</sequence>